<dbReference type="Pfam" id="PF01553">
    <property type="entry name" value="Acyltransferase"/>
    <property type="match status" value="1"/>
</dbReference>
<dbReference type="RefSeq" id="XP_014184412.1">
    <property type="nucleotide sequence ID" value="XM_014328937.1"/>
</dbReference>
<gene>
    <name evidence="8" type="ORF">A1Q1_00096</name>
</gene>
<evidence type="ECO:0000313" key="9">
    <source>
        <dbReference type="Proteomes" id="UP000002748"/>
    </source>
</evidence>
<feature type="compositionally biased region" description="Basic and acidic residues" evidence="5">
    <location>
        <begin position="302"/>
        <end position="314"/>
    </location>
</feature>
<dbReference type="InterPro" id="IPR002123">
    <property type="entry name" value="Plipid/glycerol_acylTrfase"/>
</dbReference>
<evidence type="ECO:0000256" key="4">
    <source>
        <dbReference type="RuleBase" id="RU361267"/>
    </source>
</evidence>
<comment type="caution">
    <text evidence="8">The sequence shown here is derived from an EMBL/GenBank/DDBJ whole genome shotgun (WGS) entry which is preliminary data.</text>
</comment>
<name>J8TS87_TRIAS</name>
<keyword evidence="6" id="KW-0812">Transmembrane</keyword>
<dbReference type="EMBL" id="ALBS01000009">
    <property type="protein sequence ID" value="EJT53089.1"/>
    <property type="molecule type" value="Genomic_DNA"/>
</dbReference>
<comment type="similarity">
    <text evidence="1 4">Belongs to the 1-acyl-sn-glycerol-3-phosphate acyltransferase family.</text>
</comment>
<evidence type="ECO:0000256" key="2">
    <source>
        <dbReference type="ARBA" id="ARBA00022679"/>
    </source>
</evidence>
<evidence type="ECO:0000259" key="7">
    <source>
        <dbReference type="SMART" id="SM00563"/>
    </source>
</evidence>
<sequence>MGIGWILKPLAVASAVAFSTLGVLSRSSQRARLYFNATIFIATLGAASAWGVVISVLASLTGQRFNINYYGARSFYQICSPLIGVTCEVEGEEHIKKLLTANNGKPQSAVIIGNHQSAFDILYLGKILPKRSSIMAKKELKWSPVLGQFMWLSGAVFIDRKNRKNALKTVQQAGDQMKKNGVSLWIFPEGTRASHAEPALLPFKKGAFHLAVQAQIPIVPVVCENYHHLFDGRTRLDPGNLKVKVLPPIPTKGLTADDVNELLEKTREQMLSTLREISTSAKAIEAPADEVVEEKFRPEAIIDSAPEKLLEPEAKASSPSTTEDEMEGDAVLLKRPNAGAVAQ</sequence>
<dbReference type="KEGG" id="tasa:A1Q1_00096"/>
<keyword evidence="4" id="KW-1208">Phospholipid metabolism</keyword>
<dbReference type="AlphaFoldDB" id="J8TS87"/>
<dbReference type="GO" id="GO:0006654">
    <property type="term" value="P:phosphatidic acid biosynthetic process"/>
    <property type="evidence" value="ECO:0007669"/>
    <property type="project" value="TreeGrafter"/>
</dbReference>
<dbReference type="GO" id="GO:0003841">
    <property type="term" value="F:1-acylglycerol-3-phosphate O-acyltransferase activity"/>
    <property type="evidence" value="ECO:0007669"/>
    <property type="project" value="UniProtKB-UniRule"/>
</dbReference>
<evidence type="ECO:0000313" key="8">
    <source>
        <dbReference type="EMBL" id="EJT53089.1"/>
    </source>
</evidence>
<evidence type="ECO:0000256" key="1">
    <source>
        <dbReference type="ARBA" id="ARBA00008655"/>
    </source>
</evidence>
<feature type="transmembrane region" description="Helical" evidence="6">
    <location>
        <begin position="33"/>
        <end position="58"/>
    </location>
</feature>
<keyword evidence="4" id="KW-0594">Phospholipid biosynthesis</keyword>
<dbReference type="GeneID" id="25983610"/>
<dbReference type="SUPFAM" id="SSF69593">
    <property type="entry name" value="Glycerol-3-phosphate (1)-acyltransferase"/>
    <property type="match status" value="1"/>
</dbReference>
<keyword evidence="4" id="KW-0443">Lipid metabolism</keyword>
<dbReference type="PANTHER" id="PTHR10434:SF11">
    <property type="entry name" value="1-ACYL-SN-GLYCEROL-3-PHOSPHATE ACYLTRANSFERASE"/>
    <property type="match status" value="1"/>
</dbReference>
<feature type="region of interest" description="Disordered" evidence="5">
    <location>
        <begin position="302"/>
        <end position="343"/>
    </location>
</feature>
<organism evidence="8 9">
    <name type="scientific">Trichosporon asahii var. asahii (strain ATCC 90039 / CBS 2479 / JCM 2466 / KCTC 7840 / NBRC 103889/ NCYC 2677 / UAMH 7654)</name>
    <name type="common">Yeast</name>
    <dbReference type="NCBI Taxonomy" id="1186058"/>
    <lineage>
        <taxon>Eukaryota</taxon>
        <taxon>Fungi</taxon>
        <taxon>Dikarya</taxon>
        <taxon>Basidiomycota</taxon>
        <taxon>Agaricomycotina</taxon>
        <taxon>Tremellomycetes</taxon>
        <taxon>Trichosporonales</taxon>
        <taxon>Trichosporonaceae</taxon>
        <taxon>Trichosporon</taxon>
    </lineage>
</organism>
<dbReference type="Proteomes" id="UP000002748">
    <property type="component" value="Unassembled WGS sequence"/>
</dbReference>
<protein>
    <recommendedName>
        <fullName evidence="4">1-acyl-sn-glycerol-3-phosphate acyltransferase</fullName>
        <ecNumber evidence="4">2.3.1.51</ecNumber>
    </recommendedName>
</protein>
<dbReference type="GO" id="GO:0016020">
    <property type="term" value="C:membrane"/>
    <property type="evidence" value="ECO:0007669"/>
    <property type="project" value="InterPro"/>
</dbReference>
<keyword evidence="6" id="KW-0472">Membrane</keyword>
<evidence type="ECO:0000256" key="3">
    <source>
        <dbReference type="ARBA" id="ARBA00023315"/>
    </source>
</evidence>
<evidence type="ECO:0000256" key="5">
    <source>
        <dbReference type="SAM" id="MobiDB-lite"/>
    </source>
</evidence>
<proteinExistence type="inferred from homology"/>
<keyword evidence="2 4" id="KW-0808">Transferase</keyword>
<feature type="transmembrane region" description="Helical" evidence="6">
    <location>
        <begin position="6"/>
        <end position="24"/>
    </location>
</feature>
<dbReference type="GO" id="GO:0005783">
    <property type="term" value="C:endoplasmic reticulum"/>
    <property type="evidence" value="ECO:0007669"/>
    <property type="project" value="TreeGrafter"/>
</dbReference>
<comment type="catalytic activity">
    <reaction evidence="4">
        <text>a 1-acyl-sn-glycero-3-phosphate + an acyl-CoA = a 1,2-diacyl-sn-glycero-3-phosphate + CoA</text>
        <dbReference type="Rhea" id="RHEA:19709"/>
        <dbReference type="ChEBI" id="CHEBI:57287"/>
        <dbReference type="ChEBI" id="CHEBI:57970"/>
        <dbReference type="ChEBI" id="CHEBI:58342"/>
        <dbReference type="ChEBI" id="CHEBI:58608"/>
        <dbReference type="EC" id="2.3.1.51"/>
    </reaction>
</comment>
<keyword evidence="6" id="KW-1133">Transmembrane helix</keyword>
<dbReference type="CDD" id="cd07989">
    <property type="entry name" value="LPLAT_AGPAT-like"/>
    <property type="match status" value="1"/>
</dbReference>
<feature type="domain" description="Phospholipid/glycerol acyltransferase" evidence="7">
    <location>
        <begin position="109"/>
        <end position="226"/>
    </location>
</feature>
<dbReference type="VEuPathDB" id="FungiDB:A1Q1_00096"/>
<evidence type="ECO:0000256" key="6">
    <source>
        <dbReference type="SAM" id="Phobius"/>
    </source>
</evidence>
<keyword evidence="4" id="KW-0444">Lipid biosynthesis</keyword>
<reference evidence="8 9" key="1">
    <citation type="journal article" date="2012" name="Eukaryot. Cell">
        <title>Draft genome sequence of CBS 2479, the standard type strain of Trichosporon asahii.</title>
        <authorList>
            <person name="Yang R.Y."/>
            <person name="Li H.T."/>
            <person name="Zhu H."/>
            <person name="Zhou G.P."/>
            <person name="Wang M."/>
            <person name="Wang L."/>
        </authorList>
    </citation>
    <scope>NUCLEOTIDE SEQUENCE [LARGE SCALE GENOMIC DNA]</scope>
    <source>
        <strain evidence="9">ATCC 90039 / CBS 2479 / JCM 2466 / KCTC 7840 / NCYC 2677 / UAMH 7654</strain>
    </source>
</reference>
<accession>J8TS87</accession>
<comment type="domain">
    <text evidence="4">The HXXXXD motif is essential for acyltransferase activity and may constitute the binding site for the phosphate moiety of the glycerol-3-phosphate.</text>
</comment>
<keyword evidence="3 4" id="KW-0012">Acyltransferase</keyword>
<dbReference type="NCBIfam" id="TIGR00530">
    <property type="entry name" value="AGP_acyltrn"/>
    <property type="match status" value="1"/>
</dbReference>
<dbReference type="OrthoDB" id="202234at2759"/>
<dbReference type="InterPro" id="IPR004552">
    <property type="entry name" value="AGP_acyltrans"/>
</dbReference>
<dbReference type="EC" id="2.3.1.51" evidence="4"/>
<dbReference type="HOGENOM" id="CLU_027938_10_0_1"/>
<dbReference type="PANTHER" id="PTHR10434">
    <property type="entry name" value="1-ACYL-SN-GLYCEROL-3-PHOSPHATE ACYLTRANSFERASE"/>
    <property type="match status" value="1"/>
</dbReference>
<dbReference type="SMART" id="SM00563">
    <property type="entry name" value="PlsC"/>
    <property type="match status" value="1"/>
</dbReference>